<keyword evidence="2" id="KW-1185">Reference proteome</keyword>
<dbReference type="Proteomes" id="UP000620633">
    <property type="component" value="Unassembled WGS sequence"/>
</dbReference>
<name>A0ABQ2SEU1_9DEIO</name>
<evidence type="ECO:0000313" key="1">
    <source>
        <dbReference type="EMBL" id="GGS20491.1"/>
    </source>
</evidence>
<sequence length="136" mass="15092">MNFNALIGLAALTLFSCGKYPVANDLYLLFGSPVESFSNTLNTNVDQRFTVMVRTDTLRVDVVAKAASAKLFVDSRTFQGSYFPVEPSNTYYQFNVGNRCSAYLQGDSVTFKYEVYDQAGNVLQQKAVIMPHIDGC</sequence>
<dbReference type="EMBL" id="BMQO01000002">
    <property type="protein sequence ID" value="GGS20491.1"/>
    <property type="molecule type" value="Genomic_DNA"/>
</dbReference>
<gene>
    <name evidence="1" type="ORF">GCM10008961_10170</name>
</gene>
<comment type="caution">
    <text evidence="1">The sequence shown here is derived from an EMBL/GenBank/DDBJ whole genome shotgun (WGS) entry which is preliminary data.</text>
</comment>
<dbReference type="RefSeq" id="WP_189099598.1">
    <property type="nucleotide sequence ID" value="NZ_BMQO01000002.1"/>
</dbReference>
<proteinExistence type="predicted"/>
<organism evidence="1 2">
    <name type="scientific">Deinococcus knuensis</name>
    <dbReference type="NCBI Taxonomy" id="1837380"/>
    <lineage>
        <taxon>Bacteria</taxon>
        <taxon>Thermotogati</taxon>
        <taxon>Deinococcota</taxon>
        <taxon>Deinococci</taxon>
        <taxon>Deinococcales</taxon>
        <taxon>Deinococcaceae</taxon>
        <taxon>Deinococcus</taxon>
    </lineage>
</organism>
<reference evidence="2" key="1">
    <citation type="journal article" date="2019" name="Int. J. Syst. Evol. Microbiol.">
        <title>The Global Catalogue of Microorganisms (GCM) 10K type strain sequencing project: providing services to taxonomists for standard genome sequencing and annotation.</title>
        <authorList>
            <consortium name="The Broad Institute Genomics Platform"/>
            <consortium name="The Broad Institute Genome Sequencing Center for Infectious Disease"/>
            <person name="Wu L."/>
            <person name="Ma J."/>
        </authorList>
    </citation>
    <scope>NUCLEOTIDE SEQUENCE [LARGE SCALE GENOMIC DNA]</scope>
    <source>
        <strain evidence="2">JCM 31406</strain>
    </source>
</reference>
<protein>
    <recommendedName>
        <fullName evidence="3">Lipoprotein</fullName>
    </recommendedName>
</protein>
<evidence type="ECO:0000313" key="2">
    <source>
        <dbReference type="Proteomes" id="UP000620633"/>
    </source>
</evidence>
<evidence type="ECO:0008006" key="3">
    <source>
        <dbReference type="Google" id="ProtNLM"/>
    </source>
</evidence>
<accession>A0ABQ2SEU1</accession>